<dbReference type="PROSITE" id="PS51257">
    <property type="entry name" value="PROKAR_LIPOPROTEIN"/>
    <property type="match status" value="1"/>
</dbReference>
<name>A0A918JWL7_9FLAO</name>
<dbReference type="AlphaFoldDB" id="A0A918JWL7"/>
<proteinExistence type="predicted"/>
<dbReference type="EMBL" id="BMWS01000024">
    <property type="protein sequence ID" value="GGX27737.1"/>
    <property type="molecule type" value="Genomic_DNA"/>
</dbReference>
<accession>A0A918JWL7</accession>
<evidence type="ECO:0000256" key="1">
    <source>
        <dbReference type="SAM" id="SignalP"/>
    </source>
</evidence>
<organism evidence="2 3">
    <name type="scientific">Aquimarina muelleri</name>
    <dbReference type="NCBI Taxonomy" id="279356"/>
    <lineage>
        <taxon>Bacteria</taxon>
        <taxon>Pseudomonadati</taxon>
        <taxon>Bacteroidota</taxon>
        <taxon>Flavobacteriia</taxon>
        <taxon>Flavobacteriales</taxon>
        <taxon>Flavobacteriaceae</taxon>
        <taxon>Aquimarina</taxon>
    </lineage>
</organism>
<comment type="caution">
    <text evidence="2">The sequence shown here is derived from an EMBL/GenBank/DDBJ whole genome shotgun (WGS) entry which is preliminary data.</text>
</comment>
<keyword evidence="1" id="KW-0732">Signal</keyword>
<feature type="chain" id="PRO_5037183567" description="DUF4374 domain-containing protein" evidence="1">
    <location>
        <begin position="26"/>
        <end position="406"/>
    </location>
</feature>
<evidence type="ECO:0000313" key="3">
    <source>
        <dbReference type="Proteomes" id="UP000601108"/>
    </source>
</evidence>
<protein>
    <recommendedName>
        <fullName evidence="4">DUF4374 domain-containing protein</fullName>
    </recommendedName>
</protein>
<sequence>MKQYKLLTKYILFFLIVAIGFTSCGDDDKPISDVPPGEQKETAIIASLRVNTPGGRVYFMGAYSEIPQKLDFKNMVELGASATIRSYEEHPYVWNGNASTLTKYEVSNELKITVSDILSLASTGLSGSFGPPAFVSKTQAYFFALAEGKIIEFNPEVMTITETINVTPLEHSDNPDINTSTYENYVTSTGKVILPVDANPGDFDKFPQYAQIAVFDPTTNSISYVNDNRMSMGYHTFAKGNDGTIYYRPARNTAKAEDYSTITGYPTTGGLIKVNENGTFDPSFFVDLKEILSAHSVNVVAYVYDGKALVQYMDASHVPPTDPGDWYKAPTKFALVDIATKTFETFTAFEKFGTVYSIGQIDGVEYYGNFGADSGKYSVLKQIGAKEFETISEPIGGSCGYIGKLR</sequence>
<feature type="signal peptide" evidence="1">
    <location>
        <begin position="1"/>
        <end position="25"/>
    </location>
</feature>
<dbReference type="Proteomes" id="UP000601108">
    <property type="component" value="Unassembled WGS sequence"/>
</dbReference>
<dbReference type="RefSeq" id="WP_027412802.1">
    <property type="nucleotide sequence ID" value="NZ_BMWS01000024.1"/>
</dbReference>
<keyword evidence="3" id="KW-1185">Reference proteome</keyword>
<gene>
    <name evidence="2" type="ORF">GCM10007384_31290</name>
</gene>
<evidence type="ECO:0008006" key="4">
    <source>
        <dbReference type="Google" id="ProtNLM"/>
    </source>
</evidence>
<reference evidence="2 3" key="1">
    <citation type="journal article" date="2014" name="Int. J. Syst. Evol. Microbiol.">
        <title>Complete genome sequence of Corynebacterium casei LMG S-19264T (=DSM 44701T), isolated from a smear-ripened cheese.</title>
        <authorList>
            <consortium name="US DOE Joint Genome Institute (JGI-PGF)"/>
            <person name="Walter F."/>
            <person name="Albersmeier A."/>
            <person name="Kalinowski J."/>
            <person name="Ruckert C."/>
        </authorList>
    </citation>
    <scope>NUCLEOTIDE SEQUENCE [LARGE SCALE GENOMIC DNA]</scope>
    <source>
        <strain evidence="2 3">KCTC 12285</strain>
    </source>
</reference>
<evidence type="ECO:0000313" key="2">
    <source>
        <dbReference type="EMBL" id="GGX27737.1"/>
    </source>
</evidence>